<organism evidence="1 2">
    <name type="scientific">Megaselia scalaris</name>
    <name type="common">Humpbacked fly</name>
    <name type="synonym">Phora scalaris</name>
    <dbReference type="NCBI Taxonomy" id="36166"/>
    <lineage>
        <taxon>Eukaryota</taxon>
        <taxon>Metazoa</taxon>
        <taxon>Ecdysozoa</taxon>
        <taxon>Arthropoda</taxon>
        <taxon>Hexapoda</taxon>
        <taxon>Insecta</taxon>
        <taxon>Pterygota</taxon>
        <taxon>Neoptera</taxon>
        <taxon>Endopterygota</taxon>
        <taxon>Diptera</taxon>
        <taxon>Brachycera</taxon>
        <taxon>Muscomorpha</taxon>
        <taxon>Platypezoidea</taxon>
        <taxon>Phoridae</taxon>
        <taxon>Megaseliini</taxon>
        <taxon>Megaselia</taxon>
    </lineage>
</organism>
<name>T1GJR3_MEGSC</name>
<evidence type="ECO:0000313" key="2">
    <source>
        <dbReference type="Proteomes" id="UP000015102"/>
    </source>
</evidence>
<reference evidence="1" key="2">
    <citation type="submission" date="2015-06" db="UniProtKB">
        <authorList>
            <consortium name="EnsemblMetazoa"/>
        </authorList>
    </citation>
    <scope>IDENTIFICATION</scope>
</reference>
<protein>
    <submittedName>
        <fullName evidence="1">Uncharacterized protein</fullName>
    </submittedName>
</protein>
<sequence length="71" mass="7914">MSMLIIQEHQMMSATLRRSTFSIEALVAVTRRMNQKYSLEYKIETTSFSEAFKGGASSASILSCCVKTLSL</sequence>
<dbReference type="AlphaFoldDB" id="T1GJR3"/>
<evidence type="ECO:0000313" key="1">
    <source>
        <dbReference type="EnsemblMetazoa" id="MESCA003713-PA"/>
    </source>
</evidence>
<dbReference type="EMBL" id="CAQQ02116172">
    <property type="status" value="NOT_ANNOTATED_CDS"/>
    <property type="molecule type" value="Genomic_DNA"/>
</dbReference>
<dbReference type="HOGENOM" id="CLU_2742952_0_0_1"/>
<dbReference type="EMBL" id="CAQQ02116171">
    <property type="status" value="NOT_ANNOTATED_CDS"/>
    <property type="molecule type" value="Genomic_DNA"/>
</dbReference>
<accession>T1GJR3</accession>
<reference evidence="2" key="1">
    <citation type="submission" date="2013-02" db="EMBL/GenBank/DDBJ databases">
        <authorList>
            <person name="Hughes D."/>
        </authorList>
    </citation>
    <scope>NUCLEOTIDE SEQUENCE</scope>
    <source>
        <strain>Durham</strain>
        <strain evidence="2">NC isolate 2 -- Noor lab</strain>
    </source>
</reference>
<proteinExistence type="predicted"/>
<keyword evidence="2" id="KW-1185">Reference proteome</keyword>
<dbReference type="Proteomes" id="UP000015102">
    <property type="component" value="Unassembled WGS sequence"/>
</dbReference>
<dbReference type="EnsemblMetazoa" id="MESCA003713-RA">
    <property type="protein sequence ID" value="MESCA003713-PA"/>
    <property type="gene ID" value="MESCA003713"/>
</dbReference>